<feature type="region of interest" description="Disordered" evidence="8">
    <location>
        <begin position="2038"/>
        <end position="2120"/>
    </location>
</feature>
<dbReference type="PANTHER" id="PTHR21646:SF24">
    <property type="entry name" value="UBIQUITIN CARBOXYL-TERMINAL HYDROLASE"/>
    <property type="match status" value="1"/>
</dbReference>
<feature type="compositionally biased region" description="Polar residues" evidence="8">
    <location>
        <begin position="1041"/>
        <end position="1066"/>
    </location>
</feature>
<accession>A0A6A6VPN5</accession>
<feature type="compositionally biased region" description="Polar residues" evidence="8">
    <location>
        <begin position="1456"/>
        <end position="1465"/>
    </location>
</feature>
<feature type="compositionally biased region" description="Basic and acidic residues" evidence="8">
    <location>
        <begin position="459"/>
        <end position="488"/>
    </location>
</feature>
<evidence type="ECO:0000256" key="6">
    <source>
        <dbReference type="ARBA" id="ARBA00022801"/>
    </source>
</evidence>
<proteinExistence type="inferred from homology"/>
<feature type="region of interest" description="Disordered" evidence="8">
    <location>
        <begin position="147"/>
        <end position="176"/>
    </location>
</feature>
<dbReference type="PROSITE" id="PS50235">
    <property type="entry name" value="USP_3"/>
    <property type="match status" value="1"/>
</dbReference>
<feature type="compositionally biased region" description="Basic residues" evidence="8">
    <location>
        <begin position="1636"/>
        <end position="1652"/>
    </location>
</feature>
<dbReference type="Proteomes" id="UP000799440">
    <property type="component" value="Unassembled WGS sequence"/>
</dbReference>
<evidence type="ECO:0000256" key="1">
    <source>
        <dbReference type="ARBA" id="ARBA00000707"/>
    </source>
</evidence>
<evidence type="ECO:0000259" key="10">
    <source>
        <dbReference type="PROSITE" id="PS51283"/>
    </source>
</evidence>
<dbReference type="CDD" id="cd02674">
    <property type="entry name" value="Peptidase_C19R"/>
    <property type="match status" value="1"/>
</dbReference>
<feature type="region of interest" description="Disordered" evidence="8">
    <location>
        <begin position="937"/>
        <end position="960"/>
    </location>
</feature>
<dbReference type="EMBL" id="MU006562">
    <property type="protein sequence ID" value="KAF2751231.1"/>
    <property type="molecule type" value="Genomic_DNA"/>
</dbReference>
<feature type="compositionally biased region" description="Low complexity" evidence="8">
    <location>
        <begin position="496"/>
        <end position="510"/>
    </location>
</feature>
<dbReference type="InterPro" id="IPR028889">
    <property type="entry name" value="USP"/>
</dbReference>
<dbReference type="InterPro" id="IPR018200">
    <property type="entry name" value="USP_CS"/>
</dbReference>
<dbReference type="SUPFAM" id="SSF54001">
    <property type="entry name" value="Cysteine proteinases"/>
    <property type="match status" value="1"/>
</dbReference>
<feature type="region of interest" description="Disordered" evidence="8">
    <location>
        <begin position="1965"/>
        <end position="2026"/>
    </location>
</feature>
<dbReference type="InterPro" id="IPR038765">
    <property type="entry name" value="Papain-like_cys_pep_sf"/>
</dbReference>
<dbReference type="InterPro" id="IPR021109">
    <property type="entry name" value="Peptidase_aspartic_dom_sf"/>
</dbReference>
<evidence type="ECO:0000256" key="2">
    <source>
        <dbReference type="ARBA" id="ARBA00009085"/>
    </source>
</evidence>
<feature type="region of interest" description="Disordered" evidence="8">
    <location>
        <begin position="1909"/>
        <end position="1951"/>
    </location>
</feature>
<feature type="compositionally biased region" description="Acidic residues" evidence="8">
    <location>
        <begin position="1983"/>
        <end position="1995"/>
    </location>
</feature>
<dbReference type="InterPro" id="IPR006615">
    <property type="entry name" value="Pept_C19_DUSP"/>
</dbReference>
<dbReference type="Gene3D" id="3.30.2230.10">
    <property type="entry name" value="DUSP-like"/>
    <property type="match status" value="1"/>
</dbReference>
<dbReference type="InterPro" id="IPR050185">
    <property type="entry name" value="Ub_carboxyl-term_hydrolase"/>
</dbReference>
<dbReference type="InterPro" id="IPR035927">
    <property type="entry name" value="DUSP-like_sf"/>
</dbReference>
<dbReference type="InterPro" id="IPR001394">
    <property type="entry name" value="Peptidase_C19_UCH"/>
</dbReference>
<keyword evidence="7" id="KW-0788">Thiol protease</keyword>
<feature type="compositionally biased region" description="Low complexity" evidence="8">
    <location>
        <begin position="589"/>
        <end position="606"/>
    </location>
</feature>
<feature type="compositionally biased region" description="Polar residues" evidence="8">
    <location>
        <begin position="52"/>
        <end position="66"/>
    </location>
</feature>
<feature type="region of interest" description="Disordered" evidence="8">
    <location>
        <begin position="399"/>
        <end position="731"/>
    </location>
</feature>
<feature type="compositionally biased region" description="Low complexity" evidence="8">
    <location>
        <begin position="1568"/>
        <end position="1590"/>
    </location>
</feature>
<dbReference type="Gene3D" id="3.90.70.10">
    <property type="entry name" value="Cysteine proteinases"/>
    <property type="match status" value="2"/>
</dbReference>
<dbReference type="PROSITE" id="PS00973">
    <property type="entry name" value="USP_2"/>
    <property type="match status" value="1"/>
</dbReference>
<feature type="domain" description="USP" evidence="9">
    <location>
        <begin position="1085"/>
        <end position="1891"/>
    </location>
</feature>
<reference evidence="11" key="1">
    <citation type="journal article" date="2020" name="Stud. Mycol.">
        <title>101 Dothideomycetes genomes: a test case for predicting lifestyles and emergence of pathogens.</title>
        <authorList>
            <person name="Haridas S."/>
            <person name="Albert R."/>
            <person name="Binder M."/>
            <person name="Bloem J."/>
            <person name="Labutti K."/>
            <person name="Salamov A."/>
            <person name="Andreopoulos B."/>
            <person name="Baker S."/>
            <person name="Barry K."/>
            <person name="Bills G."/>
            <person name="Bluhm B."/>
            <person name="Cannon C."/>
            <person name="Castanera R."/>
            <person name="Culley D."/>
            <person name="Daum C."/>
            <person name="Ezra D."/>
            <person name="Gonzalez J."/>
            <person name="Henrissat B."/>
            <person name="Kuo A."/>
            <person name="Liang C."/>
            <person name="Lipzen A."/>
            <person name="Lutzoni F."/>
            <person name="Magnuson J."/>
            <person name="Mondo S."/>
            <person name="Nolan M."/>
            <person name="Ohm R."/>
            <person name="Pangilinan J."/>
            <person name="Park H.-J."/>
            <person name="Ramirez L."/>
            <person name="Alfaro M."/>
            <person name="Sun H."/>
            <person name="Tritt A."/>
            <person name="Yoshinaga Y."/>
            <person name="Zwiers L.-H."/>
            <person name="Turgeon B."/>
            <person name="Goodwin S."/>
            <person name="Spatafora J."/>
            <person name="Crous P."/>
            <person name="Grigoriev I."/>
        </authorList>
    </citation>
    <scope>NUCLEOTIDE SEQUENCE</scope>
    <source>
        <strain evidence="11">CBS 119925</strain>
    </source>
</reference>
<evidence type="ECO:0000256" key="8">
    <source>
        <dbReference type="SAM" id="MobiDB-lite"/>
    </source>
</evidence>
<feature type="region of interest" description="Disordered" evidence="8">
    <location>
        <begin position="42"/>
        <end position="66"/>
    </location>
</feature>
<dbReference type="GO" id="GO:0016579">
    <property type="term" value="P:protein deubiquitination"/>
    <property type="evidence" value="ECO:0007669"/>
    <property type="project" value="InterPro"/>
</dbReference>
<keyword evidence="12" id="KW-1185">Reference proteome</keyword>
<dbReference type="EC" id="3.4.19.12" evidence="3"/>
<feature type="compositionally biased region" description="Basic and acidic residues" evidence="8">
    <location>
        <begin position="149"/>
        <end position="160"/>
    </location>
</feature>
<feature type="compositionally biased region" description="Polar residues" evidence="8">
    <location>
        <begin position="2045"/>
        <end position="2055"/>
    </location>
</feature>
<feature type="region of interest" description="Disordered" evidence="8">
    <location>
        <begin position="1025"/>
        <end position="1083"/>
    </location>
</feature>
<feature type="compositionally biased region" description="Polar residues" evidence="8">
    <location>
        <begin position="566"/>
        <end position="576"/>
    </location>
</feature>
<comment type="similarity">
    <text evidence="2">Belongs to the peptidase C19 family.</text>
</comment>
<dbReference type="PROSITE" id="PS51283">
    <property type="entry name" value="DUSP"/>
    <property type="match status" value="1"/>
</dbReference>
<feature type="compositionally biased region" description="Basic and acidic residues" evidence="8">
    <location>
        <begin position="516"/>
        <end position="537"/>
    </location>
</feature>
<evidence type="ECO:0000256" key="4">
    <source>
        <dbReference type="ARBA" id="ARBA00022670"/>
    </source>
</evidence>
<evidence type="ECO:0000313" key="11">
    <source>
        <dbReference type="EMBL" id="KAF2751231.1"/>
    </source>
</evidence>
<comment type="catalytic activity">
    <reaction evidence="1">
        <text>Thiol-dependent hydrolysis of ester, thioester, amide, peptide and isopeptide bonds formed by the C-terminal Gly of ubiquitin (a 76-residue protein attached to proteins as an intracellular targeting signal).</text>
        <dbReference type="EC" id="3.4.19.12"/>
    </reaction>
</comment>
<sequence length="2120" mass="231199">MDPESAAFQPLDGIWRFQNAMLGVQQGQAELAERVSRLERRHDDDSRLKSVWGTSSSFPSVPGGTPQQGMPTVLQPIAGPFSAFDGPSSSLIGNLHLDADEEPRRIGSTSRANSVRFDETANHGHWQHASRSSIDLIPRTGSGLGGHLMSERSFSHKSEGRQSSAGHSVHSAMSGRANSLNGYGPATPLETPVVPPLFFILGPVPAIMRCWLNTNFKHDTLLYAAVCSGSYASYVDMRLVESLGLQDEITETGDGSTKVKLPVYLSEAVPTTGSSRSSSPTPQLPCITVDFEVLEPGRMEAESKSIQIILGSDVLRAHNADILFSSSQLTLYDDDDTKVQIPLVRPEDERCFKSLRTGSGALIAATENRAGGQDPVGTKSVEQNISSQLNHGALEQVSKANGAKAELRSDEITATKAPEQRPLVGSSRGRAESREGSTEANAVSGAPRPGTSPGIWSNWRREGEKSASMDWDQTSKDAGSKYQRRDTGIKVLKPLSRTTSTGTGVSASGGQSRFFASERQETSDGLKGFDKPKETAKAHRRRPQNCKPSQKPAPAVPRKLVGSGPSHEQAQASATAGNPLHEGHGTLLRSQRSSPLPAARSSASPPRYIPPHMHDEVFDTAQDSSFQARDGPSSVASSPSEAYSRMTLESRESSVTVSADTEQPVSRPPPRSSSPAKRLHSDMEASESAHKSEPGSIRASKGMPSPRHALASPSVAASSNSQPDPGVSLPSLDDQVAKVLALHHTPLKDGQEGYVISERWLERVFARTSENIKKPEQFDKAAVEGEIGPVDNSDLGDPDAAPASLLGPGGEDFVQLRPGLAIGHDFEILPREAWDLIVAWYGLKPNTPVIRRHVHNTALDSTSENLQYELYPPIFTIRKVRKTEGSADTSKTSPRLVASRSDRYVDFLKTAKKVAGIDVKTKVRVWRVLVAAPTDQLQRPQPSGMLTPESSPRPGSPVSATRTTVPLLMDVAEFTGLEYGTQRELVTGKDETANEKYNGRSSLHIAGLAEDQVLILEEQDESGQYITESANKPVRIVETPPESNKTSSKSSDGAQQKSSTRRNSPAASHRVTRGRTRSGRVRGTVGLTNLGNTCYMNSALQCIRSVEELSIYFLEESYRRDLNCDNPLGHGGSIAKAYAGLLAAIYNTDGASSFAPKNFKNALGRAQPLFSGYGQQDSQEFLSFLVDGLHEDLNRIKKKPYTENPESDDNTINDPEAIKALGEKFREIHRARNDSVAMDLFNGFYKNTMVCPDCNKVSITFDPFSALTLQLPIEQTWQHQVTFVPLRGQKVNVDVDIDKHASIKTLKEYIARRFDGVTWDRLMMTEVYHNKFYRLFEDKASLSEYNIVKGDILYFHELDDVPTNWPPRKGNKKSNMFVSASSDDESQNPDSLLAEKVVVPIYHRQKKARYNQNGPVLTPAFIVLTREEAKDYDTILRKVIGKVAQLTTRSILTEFASSSEQSRSGSDIIVTTDEDASPDGDPRVHDGSVEGEDNIVEVTMTDAGVESGSTADEGKIPEVLRPGSFIPPEFRALFDMTILPRSKGETLQTGWQAINKDRFTPLSARIPSQRSRQSSVESSVADANSAASSSDETDDVAQFSADVRTSVEETNGSSDDDLRPLASEASEPFSRGGRQNSRKNRRKDKKMRKKGQQKWSGKNRDRIPQQPSRSFSDTEDEGSEALIRVGEGIVLEWTEEGFDALFGGSAYAPQDQRGIEIKEDVETYEDPELRDKRARRIARKKHGISLEECFTETSKSEILSEDNAWYCGRCKELRRATKTLEIWTAPDILVIHLKRFSGNRAFRDKIDAKVDCPLEGLDLTGKVGLPEGKELVYDLFAVDNHYGGLGGGHYTSCARNFFDGKWYDYNDSIVSPKNPEHVVTPAAYLLFYRRRSPLPLGPPYLQKLVQQFRNPGSEPSSDDEGSESAGNTSSGGLAGNGLRLGDSSRNGSSSDFAAAAGARGAAAGSASLASRRPNAVGAGTADAEADEDADPDAEMLDQPATAPTEYDEGYHAMSSDDDIPRGTGYAFDIDNTWSFANVDKRTSDGSDTMNDNASNVPADIDPEEFDNRMLEDFGDEIGEGIMPGASTPQEDVPPLVDYDSSPVADVVLDDEEEVVGGERK</sequence>
<name>A0A6A6VPN5_9PLEO</name>
<feature type="domain" description="DUSP" evidence="10">
    <location>
        <begin position="730"/>
        <end position="854"/>
    </location>
</feature>
<evidence type="ECO:0000256" key="5">
    <source>
        <dbReference type="ARBA" id="ARBA00022786"/>
    </source>
</evidence>
<dbReference type="PROSITE" id="PS00972">
    <property type="entry name" value="USP_1"/>
    <property type="match status" value="1"/>
</dbReference>
<organism evidence="11 12">
    <name type="scientific">Sporormia fimetaria CBS 119925</name>
    <dbReference type="NCBI Taxonomy" id="1340428"/>
    <lineage>
        <taxon>Eukaryota</taxon>
        <taxon>Fungi</taxon>
        <taxon>Dikarya</taxon>
        <taxon>Ascomycota</taxon>
        <taxon>Pezizomycotina</taxon>
        <taxon>Dothideomycetes</taxon>
        <taxon>Pleosporomycetidae</taxon>
        <taxon>Pleosporales</taxon>
        <taxon>Sporormiaceae</taxon>
        <taxon>Sporormia</taxon>
    </lineage>
</organism>
<dbReference type="GO" id="GO:0006508">
    <property type="term" value="P:proteolysis"/>
    <property type="evidence" value="ECO:0007669"/>
    <property type="project" value="UniProtKB-KW"/>
</dbReference>
<dbReference type="SUPFAM" id="SSF143791">
    <property type="entry name" value="DUSP-like"/>
    <property type="match status" value="1"/>
</dbReference>
<feature type="compositionally biased region" description="Low complexity" evidence="8">
    <location>
        <begin position="632"/>
        <end position="644"/>
    </location>
</feature>
<dbReference type="Gene3D" id="2.40.70.10">
    <property type="entry name" value="Acid Proteases"/>
    <property type="match status" value="1"/>
</dbReference>
<feature type="region of interest" description="Disordered" evidence="8">
    <location>
        <begin position="1456"/>
        <end position="1490"/>
    </location>
</feature>
<feature type="compositionally biased region" description="Polar residues" evidence="8">
    <location>
        <begin position="653"/>
        <end position="664"/>
    </location>
</feature>
<evidence type="ECO:0000313" key="12">
    <source>
        <dbReference type="Proteomes" id="UP000799440"/>
    </source>
</evidence>
<feature type="region of interest" description="Disordered" evidence="8">
    <location>
        <begin position="1562"/>
        <end position="1678"/>
    </location>
</feature>
<dbReference type="PANTHER" id="PTHR21646">
    <property type="entry name" value="UBIQUITIN CARBOXYL-TERMINAL HYDROLASE"/>
    <property type="match status" value="1"/>
</dbReference>
<dbReference type="Pfam" id="PF00443">
    <property type="entry name" value="UCH"/>
    <property type="match status" value="1"/>
</dbReference>
<keyword evidence="4" id="KW-0645">Protease</keyword>
<dbReference type="InterPro" id="IPR029071">
    <property type="entry name" value="Ubiquitin-like_domsf"/>
</dbReference>
<protein>
    <recommendedName>
        <fullName evidence="3">ubiquitinyl hydrolase 1</fullName>
        <ecNumber evidence="3">3.4.19.12</ecNumber>
    </recommendedName>
</protein>
<feature type="compositionally biased region" description="Basic residues" evidence="8">
    <location>
        <begin position="1070"/>
        <end position="1080"/>
    </location>
</feature>
<keyword evidence="6" id="KW-0378">Hydrolase</keyword>
<keyword evidence="5" id="KW-0833">Ubl conjugation pathway</keyword>
<evidence type="ECO:0000259" key="9">
    <source>
        <dbReference type="PROSITE" id="PS50235"/>
    </source>
</evidence>
<dbReference type="Pfam" id="PF06337">
    <property type="entry name" value="DUSP"/>
    <property type="match status" value="1"/>
</dbReference>
<dbReference type="SMART" id="SM00695">
    <property type="entry name" value="DUSP"/>
    <property type="match status" value="1"/>
</dbReference>
<evidence type="ECO:0000256" key="3">
    <source>
        <dbReference type="ARBA" id="ARBA00012759"/>
    </source>
</evidence>
<dbReference type="OrthoDB" id="952271at2759"/>
<dbReference type="GO" id="GO:0004843">
    <property type="term" value="F:cysteine-type deubiquitinase activity"/>
    <property type="evidence" value="ECO:0007669"/>
    <property type="project" value="UniProtKB-EC"/>
</dbReference>
<gene>
    <name evidence="11" type="ORF">M011DRAFT_394660</name>
</gene>
<feature type="compositionally biased region" description="Basic and acidic residues" evidence="8">
    <location>
        <begin position="679"/>
        <end position="693"/>
    </location>
</feature>
<feature type="compositionally biased region" description="Acidic residues" evidence="8">
    <location>
        <begin position="2107"/>
        <end position="2120"/>
    </location>
</feature>
<dbReference type="SUPFAM" id="SSF54236">
    <property type="entry name" value="Ubiquitin-like"/>
    <property type="match status" value="1"/>
</dbReference>
<evidence type="ECO:0000256" key="7">
    <source>
        <dbReference type="ARBA" id="ARBA00022807"/>
    </source>
</evidence>